<feature type="signal peptide" evidence="1">
    <location>
        <begin position="1"/>
        <end position="21"/>
    </location>
</feature>
<accession>A0A4U1GHV0</accession>
<sequence length="533" mass="60845">MMKLCLTFLFCLLVNCSLLFGQGSLKNLPEYSLPLTNKKLVIAHCMTNIIRFKGHPFEDSCNPDYYSAKGNVSAPLGGLTQVKVMADSLMANASLDEAVEFEMRAAIRSGIDGFQFYYTLGSPDWDKIILAYFRVAEKEHINFKFTFCISHPGGSTESLKIEQFAKRINYILKVTGKDNPHWLRTPDGRLVIYLWDGEPLADIPADKKGLPDQFYIARAYKRLAEAVNERFACIFTINKEISKTELNHFLDYFPAAWMWTLPYDSKNYTGQMVAAECKRRQRNFTASVFNDFYTSKLLKKGTWDMYHRVEDAVKAGIGKVERKYITTGLSYNFRKLLEFGIQQDASLINVITWNDYPEGHHLAPEINHNEGFSILLNYYKSIWKGQSSPYAGRDVAIVFFKKYSRQLQPFPFNIPVVPFQKETLPIASEEAIEVVTLLGSPASLRVNGSIKSVKQGLSVLKFPMKAGSVNVSIVRNNKTTIEFTTPEGITTKPYRADRITYSFSSEFENFYKNLYPGFKPGYSIEYNPQFKKL</sequence>
<evidence type="ECO:0008006" key="4">
    <source>
        <dbReference type="Google" id="ProtNLM"/>
    </source>
</evidence>
<protein>
    <recommendedName>
        <fullName evidence="4">Glycosyl hydrolase family 71</fullName>
    </recommendedName>
</protein>
<dbReference type="EMBL" id="SWDX01000002">
    <property type="protein sequence ID" value="TKC63638.1"/>
    <property type="molecule type" value="Genomic_DNA"/>
</dbReference>
<organism evidence="2 3">
    <name type="scientific">Pedobacter hiemivivus</name>
    <dbReference type="NCBI Taxonomy" id="2530454"/>
    <lineage>
        <taxon>Bacteria</taxon>
        <taxon>Pseudomonadati</taxon>
        <taxon>Bacteroidota</taxon>
        <taxon>Sphingobacteriia</taxon>
        <taxon>Sphingobacteriales</taxon>
        <taxon>Sphingobacteriaceae</taxon>
        <taxon>Pedobacter</taxon>
    </lineage>
</organism>
<evidence type="ECO:0000256" key="1">
    <source>
        <dbReference type="SAM" id="SignalP"/>
    </source>
</evidence>
<dbReference type="Gene3D" id="3.20.20.80">
    <property type="entry name" value="Glycosidases"/>
    <property type="match status" value="1"/>
</dbReference>
<comment type="caution">
    <text evidence="2">The sequence shown here is derived from an EMBL/GenBank/DDBJ whole genome shotgun (WGS) entry which is preliminary data.</text>
</comment>
<dbReference type="Pfam" id="PF03659">
    <property type="entry name" value="Glyco_hydro_71"/>
    <property type="match status" value="1"/>
</dbReference>
<dbReference type="GO" id="GO:0051118">
    <property type="term" value="F:glucan endo-1,3-alpha-glucosidase activity"/>
    <property type="evidence" value="ECO:0007669"/>
    <property type="project" value="InterPro"/>
</dbReference>
<evidence type="ECO:0000313" key="2">
    <source>
        <dbReference type="EMBL" id="TKC63638.1"/>
    </source>
</evidence>
<evidence type="ECO:0000313" key="3">
    <source>
        <dbReference type="Proteomes" id="UP000309594"/>
    </source>
</evidence>
<reference evidence="2 3" key="1">
    <citation type="submission" date="2019-04" db="EMBL/GenBank/DDBJ databases">
        <title>Pedobacter sp. RP-1-16 sp. nov., isolated from Arctic soil.</title>
        <authorList>
            <person name="Dahal R.H."/>
            <person name="Kim D.-U."/>
        </authorList>
    </citation>
    <scope>NUCLEOTIDE SEQUENCE [LARGE SCALE GENOMIC DNA]</scope>
    <source>
        <strain evidence="2 3">RP-1-16</strain>
    </source>
</reference>
<keyword evidence="1" id="KW-0732">Signal</keyword>
<dbReference type="AlphaFoldDB" id="A0A4U1GHV0"/>
<feature type="chain" id="PRO_5020561517" description="Glycosyl hydrolase family 71" evidence="1">
    <location>
        <begin position="22"/>
        <end position="533"/>
    </location>
</feature>
<proteinExistence type="predicted"/>
<dbReference type="InterPro" id="IPR005197">
    <property type="entry name" value="Glyco_hydro_71"/>
</dbReference>
<dbReference type="Proteomes" id="UP000309594">
    <property type="component" value="Unassembled WGS sequence"/>
</dbReference>
<name>A0A4U1GHV0_9SPHI</name>
<gene>
    <name evidence="2" type="ORF">FBD94_04610</name>
</gene>